<sequence length="241" mass="24924">MTTTERPVRPTAADFLARNRGGGLFTETINQRIAAHVSVAAERLGLPPTALTLTNFVLGLAAAALVILTAPAMADGRVPALLVGLVALVLWQVAYSLDCADGQLARVTGQSSPAGARLDILCDVALQISLAAAVGSVAYAYHPDGVRPWLVAGFAGTWMVNLVTSALQQGAAAASLVTSRSLIVRLLKLVRDYGAVVTVIGLVVAVVPAWTVWLMVAFTVVNGGFLLVSIAASARASLNRS</sequence>
<keyword evidence="3" id="KW-0812">Transmembrane</keyword>
<dbReference type="PROSITE" id="PS00379">
    <property type="entry name" value="CDP_ALCOHOL_P_TRANSF"/>
    <property type="match status" value="1"/>
</dbReference>
<keyword evidence="3" id="KW-1133">Transmembrane helix</keyword>
<dbReference type="InterPro" id="IPR043130">
    <property type="entry name" value="CDP-OH_PTrfase_TM_dom"/>
</dbReference>
<proteinExistence type="inferred from homology"/>
<accession>A0ABX0XUL9</accession>
<comment type="similarity">
    <text evidence="2">Belongs to the CDP-alcohol phosphatidyltransferase class-I family.</text>
</comment>
<name>A0ABX0XUL9_9ACTN</name>
<dbReference type="EMBL" id="JAATVY010000002">
    <property type="protein sequence ID" value="NJC68918.1"/>
    <property type="molecule type" value="Genomic_DNA"/>
</dbReference>
<comment type="caution">
    <text evidence="4">The sequence shown here is derived from an EMBL/GenBank/DDBJ whole genome shotgun (WGS) entry which is preliminary data.</text>
</comment>
<evidence type="ECO:0000256" key="2">
    <source>
        <dbReference type="RuleBase" id="RU003750"/>
    </source>
</evidence>
<evidence type="ECO:0000256" key="3">
    <source>
        <dbReference type="SAM" id="Phobius"/>
    </source>
</evidence>
<gene>
    <name evidence="4" type="ORF">HC031_04135</name>
</gene>
<reference evidence="4 5" key="1">
    <citation type="submission" date="2020-03" db="EMBL/GenBank/DDBJ databases">
        <title>WGS of the type strain of Planosporangium spp.</title>
        <authorList>
            <person name="Thawai C."/>
        </authorList>
    </citation>
    <scope>NUCLEOTIDE SEQUENCE [LARGE SCALE GENOMIC DNA]</scope>
    <source>
        <strain evidence="4 5">TBRC 5610</strain>
    </source>
</reference>
<dbReference type="Proteomes" id="UP000722989">
    <property type="component" value="Unassembled WGS sequence"/>
</dbReference>
<dbReference type="InterPro" id="IPR048254">
    <property type="entry name" value="CDP_ALCOHOL_P_TRANSF_CS"/>
</dbReference>
<keyword evidence="3" id="KW-0472">Membrane</keyword>
<dbReference type="Gene3D" id="1.20.120.1760">
    <property type="match status" value="1"/>
</dbReference>
<feature type="transmembrane region" description="Helical" evidence="3">
    <location>
        <begin position="189"/>
        <end position="207"/>
    </location>
</feature>
<dbReference type="RefSeq" id="WP_167923796.1">
    <property type="nucleotide sequence ID" value="NZ_JAATVY010000002.1"/>
</dbReference>
<dbReference type="Pfam" id="PF01066">
    <property type="entry name" value="CDP-OH_P_transf"/>
    <property type="match status" value="1"/>
</dbReference>
<organism evidence="4 5">
    <name type="scientific">Planosporangium thailandense</name>
    <dbReference type="NCBI Taxonomy" id="765197"/>
    <lineage>
        <taxon>Bacteria</taxon>
        <taxon>Bacillati</taxon>
        <taxon>Actinomycetota</taxon>
        <taxon>Actinomycetes</taxon>
        <taxon>Micromonosporales</taxon>
        <taxon>Micromonosporaceae</taxon>
        <taxon>Planosporangium</taxon>
    </lineage>
</organism>
<keyword evidence="5" id="KW-1185">Reference proteome</keyword>
<evidence type="ECO:0000313" key="4">
    <source>
        <dbReference type="EMBL" id="NJC68918.1"/>
    </source>
</evidence>
<protein>
    <submittedName>
        <fullName evidence="4">CDP-alcohol phosphatidyltransferase family protein</fullName>
    </submittedName>
</protein>
<feature type="transmembrane region" description="Helical" evidence="3">
    <location>
        <begin position="213"/>
        <end position="234"/>
    </location>
</feature>
<evidence type="ECO:0000256" key="1">
    <source>
        <dbReference type="ARBA" id="ARBA00022679"/>
    </source>
</evidence>
<feature type="transmembrane region" description="Helical" evidence="3">
    <location>
        <begin position="80"/>
        <end position="97"/>
    </location>
</feature>
<evidence type="ECO:0000313" key="5">
    <source>
        <dbReference type="Proteomes" id="UP000722989"/>
    </source>
</evidence>
<keyword evidence="1 2" id="KW-0808">Transferase</keyword>
<dbReference type="InterPro" id="IPR000462">
    <property type="entry name" value="CDP-OH_P_trans"/>
</dbReference>
<feature type="transmembrane region" description="Helical" evidence="3">
    <location>
        <begin position="53"/>
        <end position="74"/>
    </location>
</feature>